<proteinExistence type="predicted"/>
<reference evidence="1" key="1">
    <citation type="journal article" date="2021" name="Proc. Natl. Acad. Sci. U.S.A.">
        <title>A Catalog of Tens of Thousands of Viruses from Human Metagenomes Reveals Hidden Associations with Chronic Diseases.</title>
        <authorList>
            <person name="Tisza M.J."/>
            <person name="Buck C.B."/>
        </authorList>
    </citation>
    <scope>NUCLEOTIDE SEQUENCE</scope>
    <source>
        <strain evidence="1">Ct4T77</strain>
    </source>
</reference>
<organism evidence="1">
    <name type="scientific">Siphoviridae sp. ct4T77</name>
    <dbReference type="NCBI Taxonomy" id="2823563"/>
    <lineage>
        <taxon>Viruses</taxon>
        <taxon>Duplodnaviria</taxon>
        <taxon>Heunggongvirae</taxon>
        <taxon>Uroviricota</taxon>
        <taxon>Caudoviricetes</taxon>
    </lineage>
</organism>
<accession>A0A8S5L8Z0</accession>
<dbReference type="EMBL" id="BK014659">
    <property type="protein sequence ID" value="DAD66389.1"/>
    <property type="molecule type" value="Genomic_DNA"/>
</dbReference>
<name>A0A8S5L8Z0_9CAUD</name>
<evidence type="ECO:0000313" key="1">
    <source>
        <dbReference type="EMBL" id="DAD66389.1"/>
    </source>
</evidence>
<sequence>MNIADLTTDERRVHQLTAMNRAKEALAEAHNTHPSNWLTGREACKLLGVSMPTLLKGRAMGKYQFVHYNRSRYYYDRRSLEAVLGAEGAGGDTCEA</sequence>
<protein>
    <submittedName>
        <fullName evidence="1">Pyocin activator protein PrtN</fullName>
    </submittedName>
</protein>